<feature type="region of interest" description="Disordered" evidence="2">
    <location>
        <begin position="1"/>
        <end position="22"/>
    </location>
</feature>
<dbReference type="RefSeq" id="WP_085792399.1">
    <property type="nucleotide sequence ID" value="NZ_FWFK01000004.1"/>
</dbReference>
<keyword evidence="1 4" id="KW-0808">Transferase</keyword>
<dbReference type="AlphaFoldDB" id="A0A1X6ZJQ5"/>
<reference evidence="4 5" key="1">
    <citation type="submission" date="2017-03" db="EMBL/GenBank/DDBJ databases">
        <authorList>
            <person name="Afonso C.L."/>
            <person name="Miller P.J."/>
            <person name="Scott M.A."/>
            <person name="Spackman E."/>
            <person name="Goraichik I."/>
            <person name="Dimitrov K.M."/>
            <person name="Suarez D.L."/>
            <person name="Swayne D.E."/>
        </authorList>
    </citation>
    <scope>NUCLEOTIDE SEQUENCE [LARGE SCALE GENOMIC DNA]</scope>
    <source>
        <strain evidence="4 5">CECT 8625</strain>
    </source>
</reference>
<dbReference type="OrthoDB" id="9790710at2"/>
<gene>
    <name evidence="4" type="primary">mshA</name>
    <name evidence="4" type="ORF">ROJ8625_02739</name>
</gene>
<evidence type="ECO:0000313" key="5">
    <source>
        <dbReference type="Proteomes" id="UP000193570"/>
    </source>
</evidence>
<organism evidence="4 5">
    <name type="scientific">Roseivivax jejudonensis</name>
    <dbReference type="NCBI Taxonomy" id="1529041"/>
    <lineage>
        <taxon>Bacteria</taxon>
        <taxon>Pseudomonadati</taxon>
        <taxon>Pseudomonadota</taxon>
        <taxon>Alphaproteobacteria</taxon>
        <taxon>Rhodobacterales</taxon>
        <taxon>Roseobacteraceae</taxon>
        <taxon>Roseivivax</taxon>
    </lineage>
</organism>
<dbReference type="Proteomes" id="UP000193570">
    <property type="component" value="Unassembled WGS sequence"/>
</dbReference>
<dbReference type="SUPFAM" id="SSF53756">
    <property type="entry name" value="UDP-Glycosyltransferase/glycogen phosphorylase"/>
    <property type="match status" value="1"/>
</dbReference>
<keyword evidence="5" id="KW-1185">Reference proteome</keyword>
<evidence type="ECO:0000256" key="2">
    <source>
        <dbReference type="SAM" id="MobiDB-lite"/>
    </source>
</evidence>
<dbReference type="InterPro" id="IPR001296">
    <property type="entry name" value="Glyco_trans_1"/>
</dbReference>
<feature type="domain" description="Glycosyl transferase family 1" evidence="3">
    <location>
        <begin position="216"/>
        <end position="359"/>
    </location>
</feature>
<dbReference type="EC" id="2.4.1.250" evidence="4"/>
<name>A0A1X6ZJQ5_9RHOB</name>
<dbReference type="PANTHER" id="PTHR46401">
    <property type="entry name" value="GLYCOSYLTRANSFERASE WBBK-RELATED"/>
    <property type="match status" value="1"/>
</dbReference>
<protein>
    <submittedName>
        <fullName evidence="4">D-inositol 3-phosphate glycosyltransferase</fullName>
        <ecNumber evidence="4">2.4.1.250</ecNumber>
    </submittedName>
</protein>
<dbReference type="GO" id="GO:0102710">
    <property type="term" value="F:D-inositol-3-phosphate glycosyltransferase activity"/>
    <property type="evidence" value="ECO:0007669"/>
    <property type="project" value="UniProtKB-EC"/>
</dbReference>
<evidence type="ECO:0000256" key="1">
    <source>
        <dbReference type="ARBA" id="ARBA00022679"/>
    </source>
</evidence>
<evidence type="ECO:0000313" key="4">
    <source>
        <dbReference type="EMBL" id="SLN53613.1"/>
    </source>
</evidence>
<keyword evidence="4" id="KW-0328">Glycosyltransferase</keyword>
<accession>A0A1X6ZJQ5</accession>
<dbReference type="Pfam" id="PF00534">
    <property type="entry name" value="Glycos_transf_1"/>
    <property type="match status" value="1"/>
</dbReference>
<feature type="compositionally biased region" description="Polar residues" evidence="2">
    <location>
        <begin position="1"/>
        <end position="12"/>
    </location>
</feature>
<dbReference type="GO" id="GO:0009103">
    <property type="term" value="P:lipopolysaccharide biosynthetic process"/>
    <property type="evidence" value="ECO:0007669"/>
    <property type="project" value="TreeGrafter"/>
</dbReference>
<dbReference type="EMBL" id="FWFK01000004">
    <property type="protein sequence ID" value="SLN53613.1"/>
    <property type="molecule type" value="Genomic_DNA"/>
</dbReference>
<dbReference type="CDD" id="cd03809">
    <property type="entry name" value="GT4_MtfB-like"/>
    <property type="match status" value="1"/>
</dbReference>
<dbReference type="Gene3D" id="3.40.50.2000">
    <property type="entry name" value="Glycogen Phosphorylase B"/>
    <property type="match status" value="2"/>
</dbReference>
<sequence>MSSTLTTPSVSRSAPRDGRPEAPANAARLVINGKFLGAGLNGVHRTAAHYADALIARAGAAHGAEIVAPRAVPHDPAFPHLRARVAPGAFGTGQGWEMLSLPRIARGALLVNFCNLGPVLHGNSVVMIHDAQTFLFPEDFTGRQAAAYRALLPLIGRRARRVLTVSDFARRSLADHGVAPPGRIDVVRNGTDHILRVAPDPDILPRLGLSAGGYLLVIGSTKGYKNVGRVFDALRDAPVPGLRLVVAGGPAADAYRRAGMTPPPGAIFTGFVSDGALRALYAGARLFAFPSRTEGFGLPPVEAMHCGTPVVAASAGAMPEICGDGALLIDPEDTGAWRDALVRVAEDEALAADLRRRGAARAAGLGWRAAGDRLWSVLAPLLDTGARP</sequence>
<evidence type="ECO:0000259" key="3">
    <source>
        <dbReference type="Pfam" id="PF00534"/>
    </source>
</evidence>
<proteinExistence type="predicted"/>
<dbReference type="PANTHER" id="PTHR46401:SF2">
    <property type="entry name" value="GLYCOSYLTRANSFERASE WBBK-RELATED"/>
    <property type="match status" value="1"/>
</dbReference>